<accession>A0A0G0JIZ8</accession>
<protein>
    <submittedName>
        <fullName evidence="1">Uncharacterized protein</fullName>
    </submittedName>
</protein>
<evidence type="ECO:0000313" key="1">
    <source>
        <dbReference type="EMBL" id="KKQ67703.1"/>
    </source>
</evidence>
<comment type="caution">
    <text evidence="1">The sequence shown here is derived from an EMBL/GenBank/DDBJ whole genome shotgun (WGS) entry which is preliminary data.</text>
</comment>
<reference evidence="1 2" key="1">
    <citation type="journal article" date="2015" name="Nature">
        <title>rRNA introns, odd ribosomes, and small enigmatic genomes across a large radiation of phyla.</title>
        <authorList>
            <person name="Brown C.T."/>
            <person name="Hug L.A."/>
            <person name="Thomas B.C."/>
            <person name="Sharon I."/>
            <person name="Castelle C.J."/>
            <person name="Singh A."/>
            <person name="Wilkins M.J."/>
            <person name="Williams K.H."/>
            <person name="Banfield J.F."/>
        </authorList>
    </citation>
    <scope>NUCLEOTIDE SEQUENCE [LARGE SCALE GENOMIC DNA]</scope>
</reference>
<dbReference type="EMBL" id="LBUT01000032">
    <property type="protein sequence ID" value="KKQ67703.1"/>
    <property type="molecule type" value="Genomic_DNA"/>
</dbReference>
<name>A0A0G0JIZ8_9BACT</name>
<dbReference type="STRING" id="1618490.US90_C0032G0008"/>
<evidence type="ECO:0000313" key="2">
    <source>
        <dbReference type="Proteomes" id="UP000034406"/>
    </source>
</evidence>
<dbReference type="Proteomes" id="UP000034406">
    <property type="component" value="Unassembled WGS sequence"/>
</dbReference>
<dbReference type="AlphaFoldDB" id="A0A0G0JIZ8"/>
<organism evidence="1 2">
    <name type="scientific">Candidatus Shapirobacteria bacterium GW2011_GWE2_38_30</name>
    <dbReference type="NCBI Taxonomy" id="1618490"/>
    <lineage>
        <taxon>Bacteria</taxon>
        <taxon>Candidatus Shapironibacteriota</taxon>
    </lineage>
</organism>
<gene>
    <name evidence="1" type="ORF">US90_C0032G0008</name>
</gene>
<sequence length="191" mass="21000">MSGQYDGEEIVSWNVSGTWLLDFNSGIDNRVFRNLIQDEEGKVTGEFYYLSGENWLKGGTLVGNVVGDVLTLHYDRAPDFDYTGDFIATITTTGLTGGIFTDSHNNNLIWTAMGVEPAIYNTCSWNYFVKIVAAPSDAKLEGGYWKSSDGEEIGPAIWGEFAIIQEVSNDTCTGDHGLLYKSLVRAGLGNW</sequence>
<proteinExistence type="predicted"/>